<name>A0A348MLK1_UNCW3</name>
<gene>
    <name evidence="1" type="ORF">DCG82_05945</name>
</gene>
<dbReference type="InterPro" id="IPR024524">
    <property type="entry name" value="DUF3800"/>
</dbReference>
<organism evidence="1 2">
    <name type="scientific">candidate division WOR-3 bacterium</name>
    <dbReference type="NCBI Taxonomy" id="2052148"/>
    <lineage>
        <taxon>Bacteria</taxon>
        <taxon>Bacteria division WOR-3</taxon>
    </lineage>
</organism>
<protein>
    <recommendedName>
        <fullName evidence="3">DUF3800 domain-containing protein</fullName>
    </recommendedName>
</protein>
<evidence type="ECO:0008006" key="3">
    <source>
        <dbReference type="Google" id="ProtNLM"/>
    </source>
</evidence>
<accession>A0A348MLK1</accession>
<dbReference type="Proteomes" id="UP000262454">
    <property type="component" value="Unassembled WGS sequence"/>
</dbReference>
<evidence type="ECO:0000313" key="1">
    <source>
        <dbReference type="EMBL" id="HAF07927.1"/>
    </source>
</evidence>
<dbReference type="Pfam" id="PF12686">
    <property type="entry name" value="DUF3800"/>
    <property type="match status" value="1"/>
</dbReference>
<evidence type="ECO:0000313" key="2">
    <source>
        <dbReference type="Proteomes" id="UP000262454"/>
    </source>
</evidence>
<sequence>MDYYFFIDETGSFNHFSTREKRRISRVGGYVCNNDNKKKIYENLIRLRNEKNLETLHFRELIFDKKEVIEEAIQENKNNIIFSFISVGVPLIIIHPQQYYIECLLAVLIESIEKLLKNVNDVDSINIEIAYRRHILEEIDGNRLIDNGTVIELYRSYDKIIEYEIKKILSKKIKKINLNVSLLNANRNENIQFADIIIGCLNNAELKTNFDRDLSLRVDVVKAYERYFSDNIKTLMKSLVKEGMFNDAIKYAFVYKNDKKLQKLSEEILNKHLIEKLEQGTFSEQDFLSIEYFLQELSDNDNLMYSENISKLKDISNNILETFNNKDNKNYLRIKEKCLYILMNWETHTGNTCENYKNTYAFEYENFLINEGSNIFKNIPEKIITQYETILRTIQTYYFNSFKFEEAIEKLEGYIDKYETFIDAFKNKQNEEQIKDDIMARLYGTIGQSYAFLGSLNNDIYKLKEAKEYLLLDLNNICKSNKYYAQGLSFLITLLWELEEIQEIEENLSSYYGIKKNENDIKNFLIQNKEKLSNFQVLDFIRYINLFEKKKGKLLSDLEIDELKNYFFRKENYYPVNLILKWISIFYLDRNNQKVAIELLNKKVKSFEIIQENFFNTLFETNRLLLLNYLDQNVINKLISKIDKIEIELLKNKALKLMKEKDYRKIAKFLPYYYG</sequence>
<dbReference type="EMBL" id="DMCX01000035">
    <property type="protein sequence ID" value="HAF07927.1"/>
    <property type="molecule type" value="Genomic_DNA"/>
</dbReference>
<dbReference type="AlphaFoldDB" id="A0A348MLK1"/>
<comment type="caution">
    <text evidence="1">The sequence shown here is derived from an EMBL/GenBank/DDBJ whole genome shotgun (WGS) entry which is preliminary data.</text>
</comment>
<proteinExistence type="predicted"/>
<reference evidence="1 2" key="1">
    <citation type="journal article" date="2018" name="Nat. Biotechnol.">
        <title>A standardized bacterial taxonomy based on genome phylogeny substantially revises the tree of life.</title>
        <authorList>
            <person name="Parks D.H."/>
            <person name="Chuvochina M."/>
            <person name="Waite D.W."/>
            <person name="Rinke C."/>
            <person name="Skarshewski A."/>
            <person name="Chaumeil P.A."/>
            <person name="Hugenholtz P."/>
        </authorList>
    </citation>
    <scope>NUCLEOTIDE SEQUENCE [LARGE SCALE GENOMIC DNA]</scope>
    <source>
        <strain evidence="1">UBA7921</strain>
    </source>
</reference>